<dbReference type="InterPro" id="IPR036388">
    <property type="entry name" value="WH-like_DNA-bd_sf"/>
</dbReference>
<dbReference type="PROSITE" id="PS51194">
    <property type="entry name" value="HELICASE_CTER"/>
    <property type="match status" value="1"/>
</dbReference>
<dbReference type="GO" id="GO:0030894">
    <property type="term" value="C:replisome"/>
    <property type="evidence" value="ECO:0007669"/>
    <property type="project" value="TreeGrafter"/>
</dbReference>
<dbReference type="GO" id="GO:0003677">
    <property type="term" value="F:DNA binding"/>
    <property type="evidence" value="ECO:0007669"/>
    <property type="project" value="UniProtKB-KW"/>
</dbReference>
<dbReference type="PATRIC" id="fig|632773.3.peg.2477"/>
<dbReference type="EMBL" id="CP012502">
    <property type="protein sequence ID" value="AOM83713.1"/>
    <property type="molecule type" value="Genomic_DNA"/>
</dbReference>
<dbReference type="GO" id="GO:0006310">
    <property type="term" value="P:DNA recombination"/>
    <property type="evidence" value="ECO:0007669"/>
    <property type="project" value="UniProtKB-UniRule"/>
</dbReference>
<evidence type="ECO:0000256" key="2">
    <source>
        <dbReference type="ARBA" id="ARBA00001947"/>
    </source>
</evidence>
<protein>
    <recommendedName>
        <fullName evidence="16">DNA helicase RecQ</fullName>
        <ecNumber evidence="16">5.6.2.4</ecNumber>
    </recommendedName>
</protein>
<evidence type="ECO:0000256" key="5">
    <source>
        <dbReference type="ARBA" id="ARBA00022741"/>
    </source>
</evidence>
<dbReference type="Pfam" id="PF00270">
    <property type="entry name" value="DEAD"/>
    <property type="match status" value="1"/>
</dbReference>
<dbReference type="EC" id="5.6.2.4" evidence="16"/>
<dbReference type="GO" id="GO:0006260">
    <property type="term" value="P:DNA replication"/>
    <property type="evidence" value="ECO:0007669"/>
    <property type="project" value="InterPro"/>
</dbReference>
<dbReference type="NCBIfam" id="TIGR00614">
    <property type="entry name" value="recQ_fam"/>
    <property type="match status" value="1"/>
</dbReference>
<dbReference type="PROSITE" id="PS51192">
    <property type="entry name" value="HELICASE_ATP_BIND_1"/>
    <property type="match status" value="1"/>
</dbReference>
<dbReference type="SMART" id="SM00487">
    <property type="entry name" value="DEXDc"/>
    <property type="match status" value="1"/>
</dbReference>
<evidence type="ECO:0000256" key="7">
    <source>
        <dbReference type="ARBA" id="ARBA00022801"/>
    </source>
</evidence>
<proteinExistence type="inferred from homology"/>
<dbReference type="Pfam" id="PF16124">
    <property type="entry name" value="RecQ_Zn_bind"/>
    <property type="match status" value="1"/>
</dbReference>
<dbReference type="GO" id="GO:0006281">
    <property type="term" value="P:DNA repair"/>
    <property type="evidence" value="ECO:0007669"/>
    <property type="project" value="UniProtKB-KW"/>
</dbReference>
<dbReference type="GO" id="GO:0046872">
    <property type="term" value="F:metal ion binding"/>
    <property type="evidence" value="ECO:0007669"/>
    <property type="project" value="UniProtKB-KW"/>
</dbReference>
<keyword evidence="14" id="KW-0413">Isomerase</keyword>
<dbReference type="GO" id="GO:0005737">
    <property type="term" value="C:cytoplasm"/>
    <property type="evidence" value="ECO:0007669"/>
    <property type="project" value="TreeGrafter"/>
</dbReference>
<dbReference type="PANTHER" id="PTHR13710:SF105">
    <property type="entry name" value="ATP-DEPENDENT DNA HELICASE Q1"/>
    <property type="match status" value="1"/>
</dbReference>
<dbReference type="InterPro" id="IPR001650">
    <property type="entry name" value="Helicase_C-like"/>
</dbReference>
<evidence type="ECO:0000256" key="8">
    <source>
        <dbReference type="ARBA" id="ARBA00022806"/>
    </source>
</evidence>
<dbReference type="CDD" id="cd17920">
    <property type="entry name" value="DEXHc_RecQ"/>
    <property type="match status" value="1"/>
</dbReference>
<evidence type="ECO:0000256" key="4">
    <source>
        <dbReference type="ARBA" id="ARBA00022723"/>
    </source>
</evidence>
<evidence type="ECO:0000256" key="13">
    <source>
        <dbReference type="ARBA" id="ARBA00023204"/>
    </source>
</evidence>
<evidence type="ECO:0000259" key="18">
    <source>
        <dbReference type="PROSITE" id="PS51192"/>
    </source>
</evidence>
<dbReference type="KEGG" id="bbev:BBEV_2372"/>
<dbReference type="Pfam" id="PF00271">
    <property type="entry name" value="Helicase_C"/>
    <property type="match status" value="1"/>
</dbReference>
<dbReference type="SUPFAM" id="SSF47819">
    <property type="entry name" value="HRDC-like"/>
    <property type="match status" value="1"/>
</dbReference>
<keyword evidence="7" id="KW-0378">Hydrolase</keyword>
<organism evidence="20 21">
    <name type="scientific">Salisediminibacterium beveridgei</name>
    <dbReference type="NCBI Taxonomy" id="632773"/>
    <lineage>
        <taxon>Bacteria</taxon>
        <taxon>Bacillati</taxon>
        <taxon>Bacillota</taxon>
        <taxon>Bacilli</taxon>
        <taxon>Bacillales</taxon>
        <taxon>Bacillaceae</taxon>
        <taxon>Salisediminibacterium</taxon>
    </lineage>
</organism>
<dbReference type="InterPro" id="IPR011545">
    <property type="entry name" value="DEAD/DEAH_box_helicase_dom"/>
</dbReference>
<name>A0A1D7QXH2_9BACI</name>
<evidence type="ECO:0000256" key="3">
    <source>
        <dbReference type="ARBA" id="ARBA00005446"/>
    </source>
</evidence>
<dbReference type="SUPFAM" id="SSF46785">
    <property type="entry name" value="Winged helix' DNA-binding domain"/>
    <property type="match status" value="1"/>
</dbReference>
<evidence type="ECO:0000256" key="1">
    <source>
        <dbReference type="ARBA" id="ARBA00001946"/>
    </source>
</evidence>
<evidence type="ECO:0000256" key="11">
    <source>
        <dbReference type="ARBA" id="ARBA00023125"/>
    </source>
</evidence>
<dbReference type="GO" id="GO:0043138">
    <property type="term" value="F:3'-5' DNA helicase activity"/>
    <property type="evidence" value="ECO:0007669"/>
    <property type="project" value="UniProtKB-EC"/>
</dbReference>
<keyword evidence="21" id="KW-1185">Reference proteome</keyword>
<dbReference type="InterPro" id="IPR027417">
    <property type="entry name" value="P-loop_NTPase"/>
</dbReference>
<dbReference type="InterPro" id="IPR014001">
    <property type="entry name" value="Helicase_ATP-bd"/>
</dbReference>
<keyword evidence="6" id="KW-0227">DNA damage</keyword>
<keyword evidence="13" id="KW-0234">DNA repair</keyword>
<dbReference type="InterPro" id="IPR044876">
    <property type="entry name" value="HRDC_dom_sf"/>
</dbReference>
<dbReference type="GO" id="GO:0043590">
    <property type="term" value="C:bacterial nucleoid"/>
    <property type="evidence" value="ECO:0007669"/>
    <property type="project" value="TreeGrafter"/>
</dbReference>
<reference evidence="20 21" key="1">
    <citation type="submission" date="2015-08" db="EMBL/GenBank/DDBJ databases">
        <title>The complete genome sequence of Bacillus beveridgei MLTeJB.</title>
        <authorList>
            <person name="Hanson T.E."/>
            <person name="Mesa C."/>
            <person name="Basesman S.M."/>
            <person name="Oremland R.S."/>
        </authorList>
    </citation>
    <scope>NUCLEOTIDE SEQUENCE [LARGE SCALE GENOMIC DNA]</scope>
    <source>
        <strain evidence="20 21">MLTeJB</strain>
    </source>
</reference>
<evidence type="ECO:0000256" key="12">
    <source>
        <dbReference type="ARBA" id="ARBA00023172"/>
    </source>
</evidence>
<dbReference type="InterPro" id="IPR032284">
    <property type="entry name" value="RecQ_Zn-bd"/>
</dbReference>
<dbReference type="AlphaFoldDB" id="A0A1D7QXH2"/>
<comment type="similarity">
    <text evidence="3">Belongs to the helicase family. RecQ subfamily.</text>
</comment>
<keyword evidence="8 20" id="KW-0347">Helicase</keyword>
<dbReference type="Gene3D" id="1.10.150.80">
    <property type="entry name" value="HRDC domain"/>
    <property type="match status" value="1"/>
</dbReference>
<feature type="domain" description="Helicase C-terminal" evidence="19">
    <location>
        <begin position="219"/>
        <end position="366"/>
    </location>
</feature>
<dbReference type="Gene3D" id="1.10.10.10">
    <property type="entry name" value="Winged helix-like DNA-binding domain superfamily/Winged helix DNA-binding domain"/>
    <property type="match status" value="1"/>
</dbReference>
<dbReference type="Proteomes" id="UP000094463">
    <property type="component" value="Chromosome"/>
</dbReference>
<evidence type="ECO:0000256" key="14">
    <source>
        <dbReference type="ARBA" id="ARBA00023235"/>
    </source>
</evidence>
<dbReference type="GO" id="GO:0009432">
    <property type="term" value="P:SOS response"/>
    <property type="evidence" value="ECO:0007669"/>
    <property type="project" value="UniProtKB-UniRule"/>
</dbReference>
<accession>A0A1D7QXH2</accession>
<dbReference type="InterPro" id="IPR004589">
    <property type="entry name" value="DNA_helicase_ATP-dep_RecQ"/>
</dbReference>
<keyword evidence="10" id="KW-0067">ATP-binding</keyword>
<comment type="cofactor">
    <cofactor evidence="1">
        <name>Mg(2+)</name>
        <dbReference type="ChEBI" id="CHEBI:18420"/>
    </cofactor>
</comment>
<dbReference type="CDD" id="cd18794">
    <property type="entry name" value="SF2_C_RecQ"/>
    <property type="match status" value="1"/>
</dbReference>
<dbReference type="STRING" id="632773.BBEV_2372"/>
<dbReference type="PROSITE" id="PS50967">
    <property type="entry name" value="HRDC"/>
    <property type="match status" value="1"/>
</dbReference>
<feature type="domain" description="Helicase ATP-binding" evidence="18">
    <location>
        <begin position="26"/>
        <end position="195"/>
    </location>
</feature>
<evidence type="ECO:0000256" key="16">
    <source>
        <dbReference type="NCBIfam" id="TIGR01389"/>
    </source>
</evidence>
<sequence>MLTQAKEKLHTHFGYTQFRTGQQDIMDYLFKGESTLGIMPTGGGKSVCYQIPSLLLDGVTIVISPLISLMKDQVDELSGLGISATFINSSLPYDEVQTRIAGIRQGDYQLVYVAPERLESPGFAAVFEQLPIALIAVDEAHCLSQWGHDFRPSYLRIPELINRLFQRPPILALTATATPEVAQDITTILGIPSSNRVQTGFERDNLSFHVLKGVDNDRYIKDYLVRNPSASGIIYAATRKEVERIYARLLKQDIRVGRYHGGMNADQRRDFQEQFVYDQLQVMVATNAFGMGINKSNVRFIIHAQMPRNIESYYQEAGRSGRDGEPSECMLLFDAQDIRIQQFLIDQSDMDDTRKKQEFKKLQSMINYCHTEGCLQEYILQYFGEKQTTPCGKCSECADDRSIADVTKDAQMVLSCIHRMGERFGKTMVAQVLVGSKNRKMSEMNFDTLSTYGLMKGKGQKDVIQFIDYLVASQILRLDGGGYPVLKLTERCLPILKGESKVFRKEARAPKEMSQEDPLFVHLRELRSELAAAHDVAPYMVFSDRTLKEMVERLPVTESAMLEIKGVGESKLDTYGRAFMKKIAQYRLEQDVK</sequence>
<dbReference type="InterPro" id="IPR006293">
    <property type="entry name" value="DNA_helicase_ATP-dep_RecQ_bac"/>
</dbReference>
<dbReference type="Pfam" id="PF00570">
    <property type="entry name" value="HRDC"/>
    <property type="match status" value="1"/>
</dbReference>
<dbReference type="SMART" id="SM00341">
    <property type="entry name" value="HRDC"/>
    <property type="match status" value="1"/>
</dbReference>
<keyword evidence="5" id="KW-0547">Nucleotide-binding</keyword>
<dbReference type="GO" id="GO:0009378">
    <property type="term" value="F:four-way junction helicase activity"/>
    <property type="evidence" value="ECO:0007669"/>
    <property type="project" value="TreeGrafter"/>
</dbReference>
<evidence type="ECO:0000313" key="21">
    <source>
        <dbReference type="Proteomes" id="UP000094463"/>
    </source>
</evidence>
<dbReference type="InterPro" id="IPR018982">
    <property type="entry name" value="RQC_domain"/>
</dbReference>
<evidence type="ECO:0000259" key="19">
    <source>
        <dbReference type="PROSITE" id="PS51194"/>
    </source>
</evidence>
<dbReference type="Gene3D" id="3.40.50.300">
    <property type="entry name" value="P-loop containing nucleotide triphosphate hydrolases"/>
    <property type="match status" value="2"/>
</dbReference>
<evidence type="ECO:0000256" key="15">
    <source>
        <dbReference type="ARBA" id="ARBA00034617"/>
    </source>
</evidence>
<evidence type="ECO:0000313" key="20">
    <source>
        <dbReference type="EMBL" id="AOM83713.1"/>
    </source>
</evidence>
<dbReference type="RefSeq" id="WP_069365665.1">
    <property type="nucleotide sequence ID" value="NZ_CP012502.1"/>
</dbReference>
<dbReference type="InterPro" id="IPR010997">
    <property type="entry name" value="HRDC-like_sf"/>
</dbReference>
<dbReference type="SMART" id="SM00956">
    <property type="entry name" value="RQC"/>
    <property type="match status" value="1"/>
</dbReference>
<feature type="domain" description="HRDC" evidence="17">
    <location>
        <begin position="513"/>
        <end position="593"/>
    </location>
</feature>
<dbReference type="SMART" id="SM00490">
    <property type="entry name" value="HELICc"/>
    <property type="match status" value="1"/>
</dbReference>
<evidence type="ECO:0000256" key="10">
    <source>
        <dbReference type="ARBA" id="ARBA00022840"/>
    </source>
</evidence>
<keyword evidence="4" id="KW-0479">Metal-binding</keyword>
<dbReference type="PANTHER" id="PTHR13710">
    <property type="entry name" value="DNA HELICASE RECQ FAMILY MEMBER"/>
    <property type="match status" value="1"/>
</dbReference>
<evidence type="ECO:0000259" key="17">
    <source>
        <dbReference type="PROSITE" id="PS50967"/>
    </source>
</evidence>
<dbReference type="FunFam" id="3.40.50.300:FF:001389">
    <property type="entry name" value="ATP-dependent DNA helicase RecQ"/>
    <property type="match status" value="1"/>
</dbReference>
<evidence type="ECO:0000256" key="6">
    <source>
        <dbReference type="ARBA" id="ARBA00022763"/>
    </source>
</evidence>
<evidence type="ECO:0000256" key="9">
    <source>
        <dbReference type="ARBA" id="ARBA00022833"/>
    </source>
</evidence>
<dbReference type="SUPFAM" id="SSF52540">
    <property type="entry name" value="P-loop containing nucleoside triphosphate hydrolases"/>
    <property type="match status" value="1"/>
</dbReference>
<gene>
    <name evidence="20" type="primary">recQ</name>
    <name evidence="20" type="ORF">BBEV_2372</name>
</gene>
<keyword evidence="12" id="KW-0233">DNA recombination</keyword>
<dbReference type="NCBIfam" id="TIGR01389">
    <property type="entry name" value="recQ"/>
    <property type="match status" value="1"/>
</dbReference>
<dbReference type="GO" id="GO:0005524">
    <property type="term" value="F:ATP binding"/>
    <property type="evidence" value="ECO:0007669"/>
    <property type="project" value="UniProtKB-KW"/>
</dbReference>
<dbReference type="GO" id="GO:0016787">
    <property type="term" value="F:hydrolase activity"/>
    <property type="evidence" value="ECO:0007669"/>
    <property type="project" value="UniProtKB-KW"/>
</dbReference>
<comment type="cofactor">
    <cofactor evidence="2">
        <name>Zn(2+)</name>
        <dbReference type="ChEBI" id="CHEBI:29105"/>
    </cofactor>
</comment>
<dbReference type="Pfam" id="PF09382">
    <property type="entry name" value="RQC"/>
    <property type="match status" value="1"/>
</dbReference>
<dbReference type="InterPro" id="IPR002121">
    <property type="entry name" value="HRDC_dom"/>
</dbReference>
<dbReference type="InterPro" id="IPR036390">
    <property type="entry name" value="WH_DNA-bd_sf"/>
</dbReference>
<keyword evidence="11" id="KW-0238">DNA-binding</keyword>
<dbReference type="OrthoDB" id="9763310at2"/>
<keyword evidence="9" id="KW-0862">Zinc</keyword>
<comment type="catalytic activity">
    <reaction evidence="15">
        <text>Couples ATP hydrolysis with the unwinding of duplex DNA by translocating in the 3'-5' direction.</text>
        <dbReference type="EC" id="5.6.2.4"/>
    </reaction>
</comment>